<evidence type="ECO:0008006" key="4">
    <source>
        <dbReference type="Google" id="ProtNLM"/>
    </source>
</evidence>
<gene>
    <name evidence="2" type="ORF">C7477_11494</name>
</gene>
<feature type="transmembrane region" description="Helical" evidence="1">
    <location>
        <begin position="32"/>
        <end position="53"/>
    </location>
</feature>
<dbReference type="RefSeq" id="WP_110752642.1">
    <property type="nucleotide sequence ID" value="NZ_QJTF01000014.1"/>
</dbReference>
<protein>
    <recommendedName>
        <fullName evidence="4">DNA methyltransferase</fullName>
    </recommendedName>
</protein>
<keyword evidence="1" id="KW-0472">Membrane</keyword>
<keyword evidence="3" id="KW-1185">Reference proteome</keyword>
<name>A0A318T117_9HYPH</name>
<keyword evidence="1" id="KW-0812">Transmembrane</keyword>
<feature type="transmembrane region" description="Helical" evidence="1">
    <location>
        <begin position="65"/>
        <end position="86"/>
    </location>
</feature>
<keyword evidence="1" id="KW-1133">Transmembrane helix</keyword>
<dbReference type="Proteomes" id="UP000247454">
    <property type="component" value="Unassembled WGS sequence"/>
</dbReference>
<sequence length="94" mass="8858">MESQLIPIIIQLISGAVGGNIAGAAKSLSLGTAGNTVAGGIGGILLSQLLPLLTNGSLDSTMSGAIGHIAGGGIGGIVLTAIVGLIKNAVASKA</sequence>
<dbReference type="AlphaFoldDB" id="A0A318T117"/>
<comment type="caution">
    <text evidence="2">The sequence shown here is derived from an EMBL/GenBank/DDBJ whole genome shotgun (WGS) entry which is preliminary data.</text>
</comment>
<proteinExistence type="predicted"/>
<organism evidence="2 3">
    <name type="scientific">Phyllobacterium leguminum</name>
    <dbReference type="NCBI Taxonomy" id="314237"/>
    <lineage>
        <taxon>Bacteria</taxon>
        <taxon>Pseudomonadati</taxon>
        <taxon>Pseudomonadota</taxon>
        <taxon>Alphaproteobacteria</taxon>
        <taxon>Hyphomicrobiales</taxon>
        <taxon>Phyllobacteriaceae</taxon>
        <taxon>Phyllobacterium</taxon>
    </lineage>
</organism>
<accession>A0A318T117</accession>
<evidence type="ECO:0000313" key="3">
    <source>
        <dbReference type="Proteomes" id="UP000247454"/>
    </source>
</evidence>
<dbReference type="EMBL" id="QJTF01000014">
    <property type="protein sequence ID" value="PYE87359.1"/>
    <property type="molecule type" value="Genomic_DNA"/>
</dbReference>
<evidence type="ECO:0000313" key="2">
    <source>
        <dbReference type="EMBL" id="PYE87359.1"/>
    </source>
</evidence>
<evidence type="ECO:0000256" key="1">
    <source>
        <dbReference type="SAM" id="Phobius"/>
    </source>
</evidence>
<feature type="transmembrane region" description="Helical" evidence="1">
    <location>
        <begin position="6"/>
        <end position="25"/>
    </location>
</feature>
<reference evidence="2 3" key="1">
    <citation type="submission" date="2018-06" db="EMBL/GenBank/DDBJ databases">
        <title>Genomic Encyclopedia of Type Strains, Phase III (KMG-III): the genomes of soil and plant-associated and newly described type strains.</title>
        <authorList>
            <person name="Whitman W."/>
        </authorList>
    </citation>
    <scope>NUCLEOTIDE SEQUENCE [LARGE SCALE GENOMIC DNA]</scope>
    <source>
        <strain evidence="2 3">ORS 1419</strain>
    </source>
</reference>